<reference evidence="2" key="2">
    <citation type="submission" date="2015-10" db="EMBL/GenBank/DDBJ databases">
        <title>Improved Draft Genome Sequence of Clostridium pasteurianum Strain ATCC 6013 (DSM 525) Using a Hybrid Next-Generation Sequencing Approach.</title>
        <authorList>
            <person name="Pyne M.E."/>
            <person name="Utturkar S.M."/>
            <person name="Brown S.D."/>
            <person name="Moo-Young M."/>
            <person name="Chung D.A."/>
            <person name="Chou P.C."/>
        </authorList>
    </citation>
    <scope>NUCLEOTIDE SEQUENCE</scope>
    <source>
        <strain evidence="2">ATCC 6013</strain>
    </source>
</reference>
<accession>A0A0H3J683</accession>
<sequence>MDKKALVEEIRKVLTSFIEDECKINMAMLVKDLDHDTYTFLLASYFLDLLTPYDGTKLVAEYFYKNLSKDAFSIISRINLVNTMDSSMSAIYGIMNVTNSIVSIEKCTFFNVYIEDAILLESHKD</sequence>
<dbReference type="KEGG" id="cpae:CPAST_c34600"/>
<evidence type="ECO:0000313" key="3">
    <source>
        <dbReference type="Proteomes" id="UP000028042"/>
    </source>
</evidence>
<evidence type="ECO:0000313" key="4">
    <source>
        <dbReference type="Proteomes" id="UP000030905"/>
    </source>
</evidence>
<proteinExistence type="predicted"/>
<protein>
    <submittedName>
        <fullName evidence="1">Uncharacterized protein</fullName>
    </submittedName>
</protein>
<evidence type="ECO:0000313" key="2">
    <source>
        <dbReference type="EMBL" id="KRU14466.1"/>
    </source>
</evidence>
<keyword evidence="4" id="KW-1185">Reference proteome</keyword>
<gene>
    <name evidence="1" type="ORF">CLPA_c34600</name>
    <name evidence="2" type="ORF">CP6013_03724</name>
</gene>
<dbReference type="KEGG" id="cpat:CLPA_c34600"/>
<dbReference type="RefSeq" id="WP_003445971.1">
    <property type="nucleotide sequence ID" value="NZ_ANZB01000008.1"/>
</dbReference>
<dbReference type="Proteomes" id="UP000030905">
    <property type="component" value="Chromosome"/>
</dbReference>
<dbReference type="EMBL" id="CP009268">
    <property type="protein sequence ID" value="AJA53509.1"/>
    <property type="molecule type" value="Genomic_DNA"/>
</dbReference>
<dbReference type="Proteomes" id="UP000028042">
    <property type="component" value="Unassembled WGS sequence"/>
</dbReference>
<reference evidence="1 4" key="1">
    <citation type="journal article" date="2015" name="Genome Announc.">
        <title>Complete Genome Sequence of the Nitrogen-Fixing and Solvent-Producing Clostridium pasteurianum DSM 525.</title>
        <authorList>
            <person name="Poehlein A."/>
            <person name="Grosse-Honebrink A."/>
            <person name="Zhang Y."/>
            <person name="Minton N.P."/>
            <person name="Daniel R."/>
        </authorList>
    </citation>
    <scope>NUCLEOTIDE SEQUENCE [LARGE SCALE GENOMIC DNA]</scope>
    <source>
        <strain evidence="1">DSM 525</strain>
        <strain evidence="4">DSM 525 / ATCC 6013</strain>
    </source>
</reference>
<dbReference type="GeneID" id="93075559"/>
<dbReference type="PATRIC" id="fig|1262449.3.peg.2597"/>
<dbReference type="EMBL" id="JPGY02000001">
    <property type="protein sequence ID" value="KRU14466.1"/>
    <property type="molecule type" value="Genomic_DNA"/>
</dbReference>
<reference evidence="2 3" key="3">
    <citation type="journal article" name="Genome Announc.">
        <title>Improved Draft Genome Sequence of Clostridium pasteurianum Strain ATCC 6013 (DSM 525) Using a Hybrid Next-Generation Sequencing Approach.</title>
        <authorList>
            <person name="Pyne M.E."/>
            <person name="Utturkar S."/>
            <person name="Brown S.D."/>
            <person name="Moo-Young M."/>
            <person name="Chung D.A."/>
            <person name="Chou C.P."/>
        </authorList>
    </citation>
    <scope>NUCLEOTIDE SEQUENCE [LARGE SCALE GENOMIC DNA]</scope>
    <source>
        <strain evidence="2 3">ATCC 6013</strain>
    </source>
</reference>
<dbReference type="AlphaFoldDB" id="A0A0H3J683"/>
<name>A0A0H3J683_CLOPA</name>
<organism evidence="1 4">
    <name type="scientific">Clostridium pasteurianum DSM 525 = ATCC 6013</name>
    <dbReference type="NCBI Taxonomy" id="1262449"/>
    <lineage>
        <taxon>Bacteria</taxon>
        <taxon>Bacillati</taxon>
        <taxon>Bacillota</taxon>
        <taxon>Clostridia</taxon>
        <taxon>Eubacteriales</taxon>
        <taxon>Clostridiaceae</taxon>
        <taxon>Clostridium</taxon>
    </lineage>
</organism>
<evidence type="ECO:0000313" key="1">
    <source>
        <dbReference type="EMBL" id="AJA53509.1"/>
    </source>
</evidence>